<sequence length="150" mass="16918">MPLIAITKCYTTVSNETLQVLSGCAPLDLKIELEIEVAKHIRIIKKEEIYEGLQNFDCEELMKPWDTMSIGWIYFESSDTGHQIYTDGSKINNQVGAAYVHYYNGTETDSCLIRLGNQNTVSMAEVMAISKAIDYCIIKNIRSSKVITQP</sequence>
<organism evidence="1 2">
    <name type="scientific">Araneus ventricosus</name>
    <name type="common">Orbweaver spider</name>
    <name type="synonym">Epeira ventricosa</name>
    <dbReference type="NCBI Taxonomy" id="182803"/>
    <lineage>
        <taxon>Eukaryota</taxon>
        <taxon>Metazoa</taxon>
        <taxon>Ecdysozoa</taxon>
        <taxon>Arthropoda</taxon>
        <taxon>Chelicerata</taxon>
        <taxon>Arachnida</taxon>
        <taxon>Araneae</taxon>
        <taxon>Araneomorphae</taxon>
        <taxon>Entelegynae</taxon>
        <taxon>Araneoidea</taxon>
        <taxon>Araneidae</taxon>
        <taxon>Araneus</taxon>
    </lineage>
</organism>
<evidence type="ECO:0000313" key="1">
    <source>
        <dbReference type="EMBL" id="GBM63014.1"/>
    </source>
</evidence>
<dbReference type="Proteomes" id="UP000499080">
    <property type="component" value="Unassembled WGS sequence"/>
</dbReference>
<dbReference type="Gene3D" id="3.30.420.10">
    <property type="entry name" value="Ribonuclease H-like superfamily/Ribonuclease H"/>
    <property type="match status" value="1"/>
</dbReference>
<comment type="caution">
    <text evidence="1">The sequence shown here is derived from an EMBL/GenBank/DDBJ whole genome shotgun (WGS) entry which is preliminary data.</text>
</comment>
<keyword evidence="2" id="KW-1185">Reference proteome</keyword>
<dbReference type="AlphaFoldDB" id="A0A4Y2HCI8"/>
<name>A0A4Y2HCI8_ARAVE</name>
<dbReference type="EMBL" id="BGPR01001846">
    <property type="protein sequence ID" value="GBM63014.1"/>
    <property type="molecule type" value="Genomic_DNA"/>
</dbReference>
<dbReference type="InterPro" id="IPR012337">
    <property type="entry name" value="RNaseH-like_sf"/>
</dbReference>
<dbReference type="SUPFAM" id="SSF53098">
    <property type="entry name" value="Ribonuclease H-like"/>
    <property type="match status" value="1"/>
</dbReference>
<protein>
    <recommendedName>
        <fullName evidence="3">RNase H type-1 domain-containing protein</fullName>
    </recommendedName>
</protein>
<dbReference type="GO" id="GO:0003676">
    <property type="term" value="F:nucleic acid binding"/>
    <property type="evidence" value="ECO:0007669"/>
    <property type="project" value="InterPro"/>
</dbReference>
<evidence type="ECO:0000313" key="2">
    <source>
        <dbReference type="Proteomes" id="UP000499080"/>
    </source>
</evidence>
<gene>
    <name evidence="1" type="ORF">AVEN_12288_1</name>
</gene>
<reference evidence="1 2" key="1">
    <citation type="journal article" date="2019" name="Sci. Rep.">
        <title>Orb-weaving spider Araneus ventricosus genome elucidates the spidroin gene catalogue.</title>
        <authorList>
            <person name="Kono N."/>
            <person name="Nakamura H."/>
            <person name="Ohtoshi R."/>
            <person name="Moran D.A.P."/>
            <person name="Shinohara A."/>
            <person name="Yoshida Y."/>
            <person name="Fujiwara M."/>
            <person name="Mori M."/>
            <person name="Tomita M."/>
            <person name="Arakawa K."/>
        </authorList>
    </citation>
    <scope>NUCLEOTIDE SEQUENCE [LARGE SCALE GENOMIC DNA]</scope>
</reference>
<evidence type="ECO:0008006" key="3">
    <source>
        <dbReference type="Google" id="ProtNLM"/>
    </source>
</evidence>
<proteinExistence type="predicted"/>
<dbReference type="InterPro" id="IPR036397">
    <property type="entry name" value="RNaseH_sf"/>
</dbReference>
<accession>A0A4Y2HCI8</accession>
<dbReference type="OrthoDB" id="6437552at2759"/>